<proteinExistence type="predicted"/>
<evidence type="ECO:0000313" key="3">
    <source>
        <dbReference type="EMBL" id="MCA6077154.1"/>
    </source>
</evidence>
<name>A0A9X1HQB8_9BACT</name>
<dbReference type="EMBL" id="JAIXNE010000003">
    <property type="protein sequence ID" value="MCA6076026.1"/>
    <property type="molecule type" value="Genomic_DNA"/>
</dbReference>
<dbReference type="AlphaFoldDB" id="A0A9X1HQB8"/>
<dbReference type="Proteomes" id="UP001139409">
    <property type="component" value="Unassembled WGS sequence"/>
</dbReference>
<comment type="caution">
    <text evidence="2">The sequence shown here is derived from an EMBL/GenBank/DDBJ whole genome shotgun (WGS) entry which is preliminary data.</text>
</comment>
<sequence>MQLTPEEISSVKDSYIQILKLFLSKEVVETKYITCLLKWGVHLNVNVQDIKAYESIALRKEFTDTADKARSLYNLVYMIYLDDVVEDIELEIAILYARELGIDTSLVGDFFKAIATAPFDGRNARDVRNEIHDYLKLYGMID</sequence>
<protein>
    <recommendedName>
        <fullName evidence="5">TerB family tellurite resistance protein</fullName>
    </recommendedName>
</protein>
<dbReference type="SUPFAM" id="SSF158682">
    <property type="entry name" value="TerB-like"/>
    <property type="match status" value="1"/>
</dbReference>
<reference evidence="2" key="1">
    <citation type="submission" date="2021-09" db="EMBL/GenBank/DDBJ databases">
        <title>Fulvivirga sp. isolated from coastal sediment.</title>
        <authorList>
            <person name="Yu H."/>
        </authorList>
    </citation>
    <scope>NUCLEOTIDE SEQUENCE</scope>
    <source>
        <strain evidence="2">1062</strain>
    </source>
</reference>
<accession>A0A9X1HQB8</accession>
<organism evidence="2 4">
    <name type="scientific">Fulvivirga sedimenti</name>
    <dbReference type="NCBI Taxonomy" id="2879465"/>
    <lineage>
        <taxon>Bacteria</taxon>
        <taxon>Pseudomonadati</taxon>
        <taxon>Bacteroidota</taxon>
        <taxon>Cytophagia</taxon>
        <taxon>Cytophagales</taxon>
        <taxon>Fulvivirgaceae</taxon>
        <taxon>Fulvivirga</taxon>
    </lineage>
</organism>
<evidence type="ECO:0008006" key="5">
    <source>
        <dbReference type="Google" id="ProtNLM"/>
    </source>
</evidence>
<evidence type="ECO:0000313" key="4">
    <source>
        <dbReference type="Proteomes" id="UP001139409"/>
    </source>
</evidence>
<dbReference type="EMBL" id="JAIXNE010000004">
    <property type="protein sequence ID" value="MCA6077154.1"/>
    <property type="molecule type" value="Genomic_DNA"/>
</dbReference>
<dbReference type="EMBL" id="JAIXNE010000002">
    <property type="protein sequence ID" value="MCA6074849.1"/>
    <property type="molecule type" value="Genomic_DNA"/>
</dbReference>
<evidence type="ECO:0000313" key="2">
    <source>
        <dbReference type="EMBL" id="MCA6076026.1"/>
    </source>
</evidence>
<evidence type="ECO:0000313" key="1">
    <source>
        <dbReference type="EMBL" id="MCA6074849.1"/>
    </source>
</evidence>
<dbReference type="InterPro" id="IPR029024">
    <property type="entry name" value="TerB-like"/>
</dbReference>
<gene>
    <name evidence="1" type="ORF">LDX50_08210</name>
    <name evidence="2" type="ORF">LDX50_14180</name>
    <name evidence="3" type="ORF">LDX50_19900</name>
</gene>
<keyword evidence="4" id="KW-1185">Reference proteome</keyword>
<dbReference type="RefSeq" id="WP_225697959.1">
    <property type="nucleotide sequence ID" value="NZ_JAIXNE010000002.1"/>
</dbReference>